<dbReference type="OrthoDB" id="341421at2759"/>
<keyword evidence="1" id="KW-1185">Reference proteome</keyword>
<dbReference type="SUPFAM" id="SSF81822">
    <property type="entry name" value="RuBisCo LSMT C-terminal, substrate-binding domain"/>
    <property type="match status" value="1"/>
</dbReference>
<protein>
    <submittedName>
        <fullName evidence="2">Uncharacterized protein LOC118417859</fullName>
    </submittedName>
</protein>
<dbReference type="GeneID" id="118417859"/>
<dbReference type="Proteomes" id="UP000001554">
    <property type="component" value="Chromosome 6"/>
</dbReference>
<reference evidence="2" key="2">
    <citation type="submission" date="2025-08" db="UniProtKB">
        <authorList>
            <consortium name="RefSeq"/>
        </authorList>
    </citation>
    <scope>IDENTIFICATION</scope>
    <source>
        <strain evidence="2">S238N-H82</strain>
        <tissue evidence="2">Testes</tissue>
    </source>
</reference>
<accession>A0A9J7MUS8</accession>
<dbReference type="InterPro" id="IPR036464">
    <property type="entry name" value="Rubisco_LSMT_subst-bd_sf"/>
</dbReference>
<evidence type="ECO:0000313" key="1">
    <source>
        <dbReference type="Proteomes" id="UP000001554"/>
    </source>
</evidence>
<dbReference type="RefSeq" id="XP_035679504.1">
    <property type="nucleotide sequence ID" value="XM_035823611.1"/>
</dbReference>
<gene>
    <name evidence="2" type="primary">LOC118417859</name>
</gene>
<dbReference type="KEGG" id="bfo:118417859"/>
<sequence>MVFLCKQDDEDVWEDLRTGRFEEDGSLDVRARKVAGRLLSLRLRTYATTIEEDEVRLKEVMSPCGRLAVCCGMERKRLLENGLKMLQHSSKVAIARGVLRKLFSDR</sequence>
<organism evidence="1 2">
    <name type="scientific">Branchiostoma floridae</name>
    <name type="common">Florida lancelet</name>
    <name type="synonym">Amphioxus</name>
    <dbReference type="NCBI Taxonomy" id="7739"/>
    <lineage>
        <taxon>Eukaryota</taxon>
        <taxon>Metazoa</taxon>
        <taxon>Chordata</taxon>
        <taxon>Cephalochordata</taxon>
        <taxon>Leptocardii</taxon>
        <taxon>Amphioxiformes</taxon>
        <taxon>Branchiostomatidae</taxon>
        <taxon>Branchiostoma</taxon>
    </lineage>
</organism>
<reference evidence="1" key="1">
    <citation type="journal article" date="2020" name="Nat. Ecol. Evol.">
        <title>Deeply conserved synteny resolves early events in vertebrate evolution.</title>
        <authorList>
            <person name="Simakov O."/>
            <person name="Marletaz F."/>
            <person name="Yue J.X."/>
            <person name="O'Connell B."/>
            <person name="Jenkins J."/>
            <person name="Brandt A."/>
            <person name="Calef R."/>
            <person name="Tung C.H."/>
            <person name="Huang T.K."/>
            <person name="Schmutz J."/>
            <person name="Satoh N."/>
            <person name="Yu J.K."/>
            <person name="Putnam N.H."/>
            <person name="Green R.E."/>
            <person name="Rokhsar D.S."/>
        </authorList>
    </citation>
    <scope>NUCLEOTIDE SEQUENCE [LARGE SCALE GENOMIC DNA]</scope>
    <source>
        <strain evidence="1">S238N-H82</strain>
    </source>
</reference>
<name>A0A9J7MUS8_BRAFL</name>
<dbReference type="AlphaFoldDB" id="A0A9J7MUS8"/>
<evidence type="ECO:0000313" key="2">
    <source>
        <dbReference type="RefSeq" id="XP_035679504.1"/>
    </source>
</evidence>
<proteinExistence type="predicted"/>
<dbReference type="Gene3D" id="3.90.1420.10">
    <property type="entry name" value="Rubisco LSMT, substrate-binding domain"/>
    <property type="match status" value="1"/>
</dbReference>